<evidence type="ECO:0000313" key="15">
    <source>
        <dbReference type="EMBL" id="PIK56337.1"/>
    </source>
</evidence>
<dbReference type="GO" id="GO:0000724">
    <property type="term" value="P:double-strand break repair via homologous recombination"/>
    <property type="evidence" value="ECO:0007669"/>
    <property type="project" value="TreeGrafter"/>
</dbReference>
<accession>A0A2G8L7V0</accession>
<dbReference type="PROSITE" id="PS51192">
    <property type="entry name" value="HELICASE_ATP_BIND_1"/>
    <property type="match status" value="1"/>
</dbReference>
<dbReference type="Gene3D" id="1.10.10.10">
    <property type="entry name" value="Winged helix-like DNA-binding domain superfamily/Winged helix DNA-binding domain"/>
    <property type="match status" value="1"/>
</dbReference>
<dbReference type="GO" id="GO:0006260">
    <property type="term" value="P:DNA replication"/>
    <property type="evidence" value="ECO:0007669"/>
    <property type="project" value="InterPro"/>
</dbReference>
<dbReference type="InterPro" id="IPR002121">
    <property type="entry name" value="HRDC_dom"/>
</dbReference>
<dbReference type="GO" id="GO:0009378">
    <property type="term" value="F:four-way junction helicase activity"/>
    <property type="evidence" value="ECO:0007669"/>
    <property type="project" value="TreeGrafter"/>
</dbReference>
<evidence type="ECO:0000313" key="16">
    <source>
        <dbReference type="Proteomes" id="UP000230750"/>
    </source>
</evidence>
<dbReference type="SMART" id="SM00956">
    <property type="entry name" value="RQC"/>
    <property type="match status" value="1"/>
</dbReference>
<evidence type="ECO:0000256" key="10">
    <source>
        <dbReference type="ARBA" id="ARBA00034808"/>
    </source>
</evidence>
<dbReference type="STRING" id="307972.A0A2G8L7V0"/>
<gene>
    <name evidence="15" type="ORF">BSL78_06711</name>
</gene>
<dbReference type="GO" id="GO:0005654">
    <property type="term" value="C:nucleoplasm"/>
    <property type="evidence" value="ECO:0007669"/>
    <property type="project" value="TreeGrafter"/>
</dbReference>
<evidence type="ECO:0000259" key="12">
    <source>
        <dbReference type="PROSITE" id="PS50967"/>
    </source>
</evidence>
<dbReference type="GO" id="GO:0003677">
    <property type="term" value="F:DNA binding"/>
    <property type="evidence" value="ECO:0007669"/>
    <property type="project" value="UniProtKB-KW"/>
</dbReference>
<dbReference type="Proteomes" id="UP000230750">
    <property type="component" value="Unassembled WGS sequence"/>
</dbReference>
<dbReference type="GO" id="GO:0005694">
    <property type="term" value="C:chromosome"/>
    <property type="evidence" value="ECO:0007669"/>
    <property type="project" value="TreeGrafter"/>
</dbReference>
<dbReference type="Gene3D" id="1.10.150.80">
    <property type="entry name" value="HRDC domain"/>
    <property type="match status" value="1"/>
</dbReference>
<comment type="caution">
    <text evidence="15">The sequence shown here is derived from an EMBL/GenBank/DDBJ whole genome shotgun (WGS) entry which is preliminary data.</text>
</comment>
<feature type="domain" description="Helicase ATP-binding" evidence="13">
    <location>
        <begin position="222"/>
        <end position="390"/>
    </location>
</feature>
<dbReference type="OrthoDB" id="10261556at2759"/>
<dbReference type="EMBL" id="MRZV01000178">
    <property type="protein sequence ID" value="PIK56337.1"/>
    <property type="molecule type" value="Genomic_DNA"/>
</dbReference>
<dbReference type="InterPro" id="IPR011545">
    <property type="entry name" value="DEAD/DEAH_box_helicase_dom"/>
</dbReference>
<dbReference type="GO" id="GO:0000723">
    <property type="term" value="P:telomere maintenance"/>
    <property type="evidence" value="ECO:0007669"/>
    <property type="project" value="TreeGrafter"/>
</dbReference>
<dbReference type="Pfam" id="PF09382">
    <property type="entry name" value="RQC"/>
    <property type="match status" value="1"/>
</dbReference>
<comment type="cofactor">
    <cofactor evidence="1">
        <name>Zn(2+)</name>
        <dbReference type="ChEBI" id="CHEBI:29105"/>
    </cofactor>
</comment>
<dbReference type="InterPro" id="IPR044876">
    <property type="entry name" value="HRDC_dom_sf"/>
</dbReference>
<dbReference type="FunFam" id="3.40.50.300:FF:000941">
    <property type="entry name" value="Werner syndrome RecQ like helicase"/>
    <property type="match status" value="1"/>
</dbReference>
<evidence type="ECO:0000256" key="4">
    <source>
        <dbReference type="ARBA" id="ARBA00022801"/>
    </source>
</evidence>
<evidence type="ECO:0000256" key="5">
    <source>
        <dbReference type="ARBA" id="ARBA00022806"/>
    </source>
</evidence>
<evidence type="ECO:0000256" key="8">
    <source>
        <dbReference type="ARBA" id="ARBA00023235"/>
    </source>
</evidence>
<evidence type="ECO:0000256" key="1">
    <source>
        <dbReference type="ARBA" id="ARBA00001947"/>
    </source>
</evidence>
<evidence type="ECO:0000256" key="7">
    <source>
        <dbReference type="ARBA" id="ARBA00023125"/>
    </source>
</evidence>
<proteinExistence type="inferred from homology"/>
<dbReference type="SUPFAM" id="SSF52540">
    <property type="entry name" value="P-loop containing nucleoside triphosphate hydrolases"/>
    <property type="match status" value="1"/>
</dbReference>
<evidence type="ECO:0000259" key="13">
    <source>
        <dbReference type="PROSITE" id="PS51192"/>
    </source>
</evidence>
<dbReference type="SMART" id="SM00490">
    <property type="entry name" value="HELICc"/>
    <property type="match status" value="1"/>
</dbReference>
<keyword evidence="16" id="KW-1185">Reference proteome</keyword>
<dbReference type="EC" id="5.6.2.4" evidence="10"/>
<evidence type="ECO:0000259" key="14">
    <source>
        <dbReference type="PROSITE" id="PS51194"/>
    </source>
</evidence>
<dbReference type="SMART" id="SM00487">
    <property type="entry name" value="DEXDc"/>
    <property type="match status" value="1"/>
</dbReference>
<keyword evidence="7" id="KW-0238">DNA-binding</keyword>
<dbReference type="SMART" id="SM00341">
    <property type="entry name" value="HRDC"/>
    <property type="match status" value="1"/>
</dbReference>
<feature type="domain" description="HRDC" evidence="12">
    <location>
        <begin position="774"/>
        <end position="854"/>
    </location>
</feature>
<evidence type="ECO:0000256" key="2">
    <source>
        <dbReference type="ARBA" id="ARBA00005446"/>
    </source>
</evidence>
<name>A0A2G8L7V0_STIJA</name>
<dbReference type="Gene3D" id="3.40.50.300">
    <property type="entry name" value="P-loop containing nucleotide triphosphate hydrolases"/>
    <property type="match status" value="2"/>
</dbReference>
<dbReference type="Pfam" id="PF00570">
    <property type="entry name" value="HRDC"/>
    <property type="match status" value="1"/>
</dbReference>
<dbReference type="CDD" id="cd18794">
    <property type="entry name" value="SF2_C_RecQ"/>
    <property type="match status" value="1"/>
</dbReference>
<sequence>MDKVQAKLVQINKLSSNLLDRIDDNGVSKPGKSSPDWVSGGVVVLQQTFDLLKQFGTLLDKMPSTKPLDRTPPAHSKVYFSCLPFFCNNHTTKVRPITESIRDGESRLEESTDLFEDEDDDFMDESILDTFFPLIEMSCQTLTISILNSLNYISLGDRCSVRGSHKVVIQEERPEDGEISSKGLKRRDEDSSIPPPSAVYINTLKTYFGHSSFRKMQWKIIHNVLNERRDQCVIMATGYGKSLCYQFPPVHAQGTSVVISPLISLMEDQVLALEVANINACFLGSAQRNTAHVKQGLYNGVYKVVYMTPEFVSVAPEILDELQTRVGITVVAIDEAHCVSQWGHDFRSSYRTLGNLRKRLSQVPFMALTATATPSVQRDICESLQLRNPSLSCTSFDRHNLFLEVRCKTDIVQDFQSIMTKGDRFSYHFDGPTIVYCPTKKATEQVCGQLQRMHVSVDYYHAGRDSASRKEAHTKFVRDEIQCIVATVAFGMGIDKPDVRNVIHYGAPKDIESYYQEIGRAGRDGLPSYCITFYSNGTLRQTDISNMKFKEHKAKMISEMEQCLLRTTCRRKAILSHFEENPDSSVMETLKCCDNCKRRLSQPASKRGNKDSGEDFTKELRHLLTSISVTGERFGVAVPIYFLRGSTNQRLQQHHQKDPDFGCGKYRSEKWWKAFARMVMSEGYLSEKPLQHGFGSVIELSGKGRKWLNNTNYGIKEEFTIVPNQEMLMHHKSSVVAVGPTILPQVKASDWKHSRFYPEGKEEETEPEIDPKELENRGLLYTQLVKLRNSLAKDIGVAPYMVANNKNLIDLSTIRPSSMQSILRVDGIGQARADKFGMQLLAAIQKFCSERDVGLDQFPNSVPSHIEAATESRGAVFHRSSAVSAITDTVRESYQQFQEDGKSLEEVASLRRLQASTIGSHLADAIAAGYPVDISRIGVTPEILTQILDVIRAPPINSDISRLMPIKEQLPDSIGYHHIKIALAVMKVQYGMTKPTDGQPPSTSQSERYSGINLHEIPKKKPFTTTTSVPQLNQRNVLVKVGPSKHSL</sequence>
<evidence type="ECO:0000256" key="6">
    <source>
        <dbReference type="ARBA" id="ARBA00022840"/>
    </source>
</evidence>
<dbReference type="InterPro" id="IPR010997">
    <property type="entry name" value="HRDC-like_sf"/>
</dbReference>
<dbReference type="PANTHER" id="PTHR13710">
    <property type="entry name" value="DNA HELICASE RECQ FAMILY MEMBER"/>
    <property type="match status" value="1"/>
</dbReference>
<dbReference type="PROSITE" id="PS50967">
    <property type="entry name" value="HRDC"/>
    <property type="match status" value="1"/>
</dbReference>
<dbReference type="Pfam" id="PF14493">
    <property type="entry name" value="HTH_40"/>
    <property type="match status" value="1"/>
</dbReference>
<organism evidence="15 16">
    <name type="scientific">Stichopus japonicus</name>
    <name type="common">Sea cucumber</name>
    <dbReference type="NCBI Taxonomy" id="307972"/>
    <lineage>
        <taxon>Eukaryota</taxon>
        <taxon>Metazoa</taxon>
        <taxon>Echinodermata</taxon>
        <taxon>Eleutherozoa</taxon>
        <taxon>Echinozoa</taxon>
        <taxon>Holothuroidea</taxon>
        <taxon>Aspidochirotacea</taxon>
        <taxon>Aspidochirotida</taxon>
        <taxon>Stichopodidae</taxon>
        <taxon>Apostichopus</taxon>
    </lineage>
</organism>
<dbReference type="SUPFAM" id="SSF46785">
    <property type="entry name" value="Winged helix' DNA-binding domain"/>
    <property type="match status" value="1"/>
</dbReference>
<comment type="catalytic activity">
    <reaction evidence="9">
        <text>Couples ATP hydrolysis with the unwinding of duplex DNA by translocating in the 3'-5' direction.</text>
        <dbReference type="EC" id="5.6.2.4"/>
    </reaction>
</comment>
<dbReference type="InterPro" id="IPR036388">
    <property type="entry name" value="WH-like_DNA-bd_sf"/>
</dbReference>
<dbReference type="InterPro" id="IPR014001">
    <property type="entry name" value="Helicase_ATP-bd"/>
</dbReference>
<keyword evidence="8" id="KW-0413">Isomerase</keyword>
<dbReference type="InterPro" id="IPR027417">
    <property type="entry name" value="P-loop_NTPase"/>
</dbReference>
<comment type="similarity">
    <text evidence="2">Belongs to the helicase family. RecQ subfamily.</text>
</comment>
<dbReference type="InterPro" id="IPR029491">
    <property type="entry name" value="Helicase_HTH"/>
</dbReference>
<protein>
    <recommendedName>
        <fullName evidence="10">DNA 3'-5' helicase</fullName>
        <ecNumber evidence="10">5.6.2.4</ecNumber>
    </recommendedName>
</protein>
<dbReference type="GO" id="GO:0016787">
    <property type="term" value="F:hydrolase activity"/>
    <property type="evidence" value="ECO:0007669"/>
    <property type="project" value="UniProtKB-KW"/>
</dbReference>
<keyword evidence="6" id="KW-0067">ATP-binding</keyword>
<dbReference type="Pfam" id="PF00270">
    <property type="entry name" value="DEAD"/>
    <property type="match status" value="1"/>
</dbReference>
<reference evidence="15 16" key="1">
    <citation type="journal article" date="2017" name="PLoS Biol.">
        <title>The sea cucumber genome provides insights into morphological evolution and visceral regeneration.</title>
        <authorList>
            <person name="Zhang X."/>
            <person name="Sun L."/>
            <person name="Yuan J."/>
            <person name="Sun Y."/>
            <person name="Gao Y."/>
            <person name="Zhang L."/>
            <person name="Li S."/>
            <person name="Dai H."/>
            <person name="Hamel J.F."/>
            <person name="Liu C."/>
            <person name="Yu Y."/>
            <person name="Liu S."/>
            <person name="Lin W."/>
            <person name="Guo K."/>
            <person name="Jin S."/>
            <person name="Xu P."/>
            <person name="Storey K.B."/>
            <person name="Huan P."/>
            <person name="Zhang T."/>
            <person name="Zhou Y."/>
            <person name="Zhang J."/>
            <person name="Lin C."/>
            <person name="Li X."/>
            <person name="Xing L."/>
            <person name="Huo D."/>
            <person name="Sun M."/>
            <person name="Wang L."/>
            <person name="Mercier A."/>
            <person name="Li F."/>
            <person name="Yang H."/>
            <person name="Xiang J."/>
        </authorList>
    </citation>
    <scope>NUCLEOTIDE SEQUENCE [LARGE SCALE GENOMIC DNA]</scope>
    <source>
        <strain evidence="15">Shaxun</strain>
        <tissue evidence="15">Muscle</tissue>
    </source>
</reference>
<evidence type="ECO:0000256" key="11">
    <source>
        <dbReference type="SAM" id="MobiDB-lite"/>
    </source>
</evidence>
<keyword evidence="5 15" id="KW-0347">Helicase</keyword>
<dbReference type="AlphaFoldDB" id="A0A2G8L7V0"/>
<keyword evidence="4" id="KW-0378">Hydrolase</keyword>
<dbReference type="PANTHER" id="PTHR13710:SF120">
    <property type="entry name" value="BIFUNCTIONAL 3'-5' EXONUCLEASE_ATP-DEPENDENT HELICASE WRN"/>
    <property type="match status" value="1"/>
</dbReference>
<dbReference type="InterPro" id="IPR018982">
    <property type="entry name" value="RQC_domain"/>
</dbReference>
<dbReference type="InterPro" id="IPR004589">
    <property type="entry name" value="DNA_helicase_ATP-dep_RecQ"/>
</dbReference>
<keyword evidence="3" id="KW-0547">Nucleotide-binding</keyword>
<dbReference type="InterPro" id="IPR001650">
    <property type="entry name" value="Helicase_C-like"/>
</dbReference>
<feature type="region of interest" description="Disordered" evidence="11">
    <location>
        <begin position="170"/>
        <end position="192"/>
    </location>
</feature>
<dbReference type="InterPro" id="IPR036390">
    <property type="entry name" value="WH_DNA-bd_sf"/>
</dbReference>
<dbReference type="GO" id="GO:0043138">
    <property type="term" value="F:3'-5' DNA helicase activity"/>
    <property type="evidence" value="ECO:0007669"/>
    <property type="project" value="UniProtKB-EC"/>
</dbReference>
<feature type="domain" description="Helicase C-terminal" evidence="14">
    <location>
        <begin position="410"/>
        <end position="565"/>
    </location>
</feature>
<dbReference type="Pfam" id="PF16124">
    <property type="entry name" value="RecQ_Zn_bind"/>
    <property type="match status" value="1"/>
</dbReference>
<dbReference type="NCBIfam" id="TIGR00614">
    <property type="entry name" value="recQ_fam"/>
    <property type="match status" value="1"/>
</dbReference>
<evidence type="ECO:0000256" key="3">
    <source>
        <dbReference type="ARBA" id="ARBA00022741"/>
    </source>
</evidence>
<dbReference type="InterPro" id="IPR032284">
    <property type="entry name" value="RecQ_Zn-bd"/>
</dbReference>
<evidence type="ECO:0000256" key="9">
    <source>
        <dbReference type="ARBA" id="ARBA00034617"/>
    </source>
</evidence>
<dbReference type="SUPFAM" id="SSF47819">
    <property type="entry name" value="HRDC-like"/>
    <property type="match status" value="1"/>
</dbReference>
<dbReference type="Pfam" id="PF00271">
    <property type="entry name" value="Helicase_C"/>
    <property type="match status" value="1"/>
</dbReference>
<dbReference type="GO" id="GO:0005737">
    <property type="term" value="C:cytoplasm"/>
    <property type="evidence" value="ECO:0007669"/>
    <property type="project" value="TreeGrafter"/>
</dbReference>
<dbReference type="GO" id="GO:0005524">
    <property type="term" value="F:ATP binding"/>
    <property type="evidence" value="ECO:0007669"/>
    <property type="project" value="UniProtKB-KW"/>
</dbReference>
<dbReference type="PROSITE" id="PS51194">
    <property type="entry name" value="HELICASE_CTER"/>
    <property type="match status" value="1"/>
</dbReference>